<evidence type="ECO:0000313" key="2">
    <source>
        <dbReference type="Proteomes" id="UP001281147"/>
    </source>
</evidence>
<accession>A0ACC3MFI4</accession>
<dbReference type="EMBL" id="JAUTXU010000278">
    <property type="protein sequence ID" value="KAK3690810.1"/>
    <property type="molecule type" value="Genomic_DNA"/>
</dbReference>
<reference evidence="1" key="1">
    <citation type="submission" date="2023-07" db="EMBL/GenBank/DDBJ databases">
        <title>Black Yeasts Isolated from many extreme environments.</title>
        <authorList>
            <person name="Coleine C."/>
            <person name="Stajich J.E."/>
            <person name="Selbmann L."/>
        </authorList>
    </citation>
    <scope>NUCLEOTIDE SEQUENCE</scope>
    <source>
        <strain evidence="1">CCFEE 5714</strain>
    </source>
</reference>
<organism evidence="1 2">
    <name type="scientific">Vermiconidia calcicola</name>
    <dbReference type="NCBI Taxonomy" id="1690605"/>
    <lineage>
        <taxon>Eukaryota</taxon>
        <taxon>Fungi</taxon>
        <taxon>Dikarya</taxon>
        <taxon>Ascomycota</taxon>
        <taxon>Pezizomycotina</taxon>
        <taxon>Dothideomycetes</taxon>
        <taxon>Dothideomycetidae</taxon>
        <taxon>Mycosphaerellales</taxon>
        <taxon>Extremaceae</taxon>
        <taxon>Vermiconidia</taxon>
    </lineage>
</organism>
<name>A0ACC3MFI4_9PEZI</name>
<sequence>MNGRNIPGYYYDEDKKKYFRIQANHLVPQSAKYAKGNVQLEERQAKKRKTENRRHEIRLKQTVKRSAILQHPIVGGTGLFREHGTGATSAYLDQSDAAMISRWRPRRTTIKFQGWSSYDVRIEDAHYIPSTQQMIMAAVYAPYGQDSSRVLYSFQYDGRATHCSVSHDSGIVAFNSHITSIQTTTHCGVRRVLCCASQSSLYGGNVFMGWIPSPGSTSVGLTPDVRLSFGHNDNHLTSSSVHPVTGKAAILGTSGVCITTTDADLYVTSSFPLENEDHTPGIAWLDVNTVAFNSGTPSDTGKHSVTLWDVRTRHGTSTRFERPCRITGVANPSANLSDTLRNSHQLLVATNKRLNLFDTRMPRFKSGDDYPLISLPHVHQGPELQYASNGLDLVAAVDRDNIVQVYSTRSGKSVGPLAMSESKQGKREDHPIKRLMWYEDDTSGSILQACSGNAVVRWTWGASETDDEA</sequence>
<gene>
    <name evidence="1" type="ORF">LTR37_018938</name>
</gene>
<protein>
    <submittedName>
        <fullName evidence="1">Uncharacterized protein</fullName>
    </submittedName>
</protein>
<comment type="caution">
    <text evidence="1">The sequence shown here is derived from an EMBL/GenBank/DDBJ whole genome shotgun (WGS) entry which is preliminary data.</text>
</comment>
<evidence type="ECO:0000313" key="1">
    <source>
        <dbReference type="EMBL" id="KAK3690810.1"/>
    </source>
</evidence>
<proteinExistence type="predicted"/>
<dbReference type="Proteomes" id="UP001281147">
    <property type="component" value="Unassembled WGS sequence"/>
</dbReference>
<keyword evidence="2" id="KW-1185">Reference proteome</keyword>